<protein>
    <recommendedName>
        <fullName evidence="3">Integrase</fullName>
    </recommendedName>
</protein>
<evidence type="ECO:0000313" key="1">
    <source>
        <dbReference type="EMBL" id="MBP0685540.1"/>
    </source>
</evidence>
<accession>A0ABD4Q641</accession>
<evidence type="ECO:0000313" key="2">
    <source>
        <dbReference type="Proteomes" id="UP000671119"/>
    </source>
</evidence>
<dbReference type="AlphaFoldDB" id="A0ABD4Q641"/>
<dbReference type="EMBL" id="JAGIZI010000236">
    <property type="protein sequence ID" value="MBP0685540.1"/>
    <property type="molecule type" value="Genomic_DNA"/>
</dbReference>
<dbReference type="Proteomes" id="UP000671119">
    <property type="component" value="Unassembled WGS sequence"/>
</dbReference>
<sequence>MALELFSRPSMQELFRQFGDWLSRRVGAHKAAITVNRYLPFFQELAQLGDVLLNADLLLEHFTTQGLR</sequence>
<organism evidence="1 2">
    <name type="scientific">Mycobacterium tuberculosis</name>
    <dbReference type="NCBI Taxonomy" id="1773"/>
    <lineage>
        <taxon>Bacteria</taxon>
        <taxon>Bacillati</taxon>
        <taxon>Actinomycetota</taxon>
        <taxon>Actinomycetes</taxon>
        <taxon>Mycobacteriales</taxon>
        <taxon>Mycobacteriaceae</taxon>
        <taxon>Mycobacterium</taxon>
        <taxon>Mycobacterium tuberculosis complex</taxon>
    </lineage>
</organism>
<feature type="non-terminal residue" evidence="1">
    <location>
        <position position="68"/>
    </location>
</feature>
<name>A0ABD4Q641_MYCTX</name>
<reference evidence="1 2" key="1">
    <citation type="submission" date="2021-03" db="EMBL/GenBank/DDBJ databases">
        <title>Whole Genome Sequencing of Mycobacterium tuberculosis clinical isolates from Arunachal Pradesh, India.</title>
        <authorList>
            <person name="Singh S."/>
            <person name="Mudliar S.R."/>
            <person name="Kulsum U."/>
            <person name="Rufai S.B."/>
            <person name="Singh P.K."/>
            <person name="Umpo M."/>
            <person name="Nyori M."/>
        </authorList>
    </citation>
    <scope>NUCLEOTIDE SEQUENCE [LARGE SCALE GENOMIC DNA]</scope>
    <source>
        <strain evidence="1 2">OMICS/BPL/0142/20/SP</strain>
    </source>
</reference>
<evidence type="ECO:0008006" key="3">
    <source>
        <dbReference type="Google" id="ProtNLM"/>
    </source>
</evidence>
<proteinExistence type="predicted"/>
<comment type="caution">
    <text evidence="1">The sequence shown here is derived from an EMBL/GenBank/DDBJ whole genome shotgun (WGS) entry which is preliminary data.</text>
</comment>
<gene>
    <name evidence="1" type="ORF">J8J21_21080</name>
</gene>